<gene>
    <name evidence="4" type="ORF">GCM10007100_29070</name>
</gene>
<sequence length="526" mass="58958">MSDSNAHQFLKDFRRRWTLATGLRAALWCLGGAIAAMLAYALYWRVQGHQVPWSFYPVLAFWALVIAGMWTLARSLSRREAAEKADAHFGLKDGLASTMQFEEEGRDGEIYQLQRRAVEDRLQDEKVSTVPLAAPWKVACFSVGGLALAIWMATLPNSDAVQNRLNAEQAMLERTATVKEQLEEAVEELLEDLDEDEKAALDVEQLKSWVKELEETKDQKEALRQLARFEQKIAKAMQGLEARKDEETLKLAAAELDKSDLAAARQLGKKLDLKEFKAAAMDLKNMKPSDKDPQGRKLTNEERKKMLEKLREATKRMANGAKGRKNNKMPQAGKEGGKEMQDLADLLDELDEAAEEWDEEMGELEEIEGEFEEGEFDEAMGKFMGRMKNLDARKKLRGKLGKMRQNLGKSQGFVAGGSSSLQLGTGGLRPGKGTDQRRREGETEMPEQMAAERLKGQKGSGPSQSTVEDAESGTGISGRRSAVQERTFARQMESFVARDDVPEEMKQGVREYFERIHEVETGAGEE</sequence>
<keyword evidence="5" id="KW-1185">Reference proteome</keyword>
<evidence type="ECO:0000313" key="4">
    <source>
        <dbReference type="EMBL" id="GHC60042.1"/>
    </source>
</evidence>
<accession>A0A918TSE3</accession>
<keyword evidence="3" id="KW-1133">Transmembrane helix</keyword>
<organism evidence="4 5">
    <name type="scientific">Roseibacillus persicicus</name>
    <dbReference type="NCBI Taxonomy" id="454148"/>
    <lineage>
        <taxon>Bacteria</taxon>
        <taxon>Pseudomonadati</taxon>
        <taxon>Verrucomicrobiota</taxon>
        <taxon>Verrucomicrobiia</taxon>
        <taxon>Verrucomicrobiales</taxon>
        <taxon>Verrucomicrobiaceae</taxon>
        <taxon>Roseibacillus</taxon>
    </lineage>
</organism>
<reference evidence="4" key="2">
    <citation type="submission" date="2020-09" db="EMBL/GenBank/DDBJ databases">
        <authorList>
            <person name="Sun Q."/>
            <person name="Kim S."/>
        </authorList>
    </citation>
    <scope>NUCLEOTIDE SEQUENCE</scope>
    <source>
        <strain evidence="4">KCTC 12988</strain>
    </source>
</reference>
<feature type="transmembrane region" description="Helical" evidence="3">
    <location>
        <begin position="55"/>
        <end position="73"/>
    </location>
</feature>
<evidence type="ECO:0008006" key="6">
    <source>
        <dbReference type="Google" id="ProtNLM"/>
    </source>
</evidence>
<dbReference type="Proteomes" id="UP000644507">
    <property type="component" value="Unassembled WGS sequence"/>
</dbReference>
<keyword evidence="1" id="KW-0175">Coiled coil</keyword>
<feature type="coiled-coil region" evidence="1">
    <location>
        <begin position="165"/>
        <end position="257"/>
    </location>
</feature>
<feature type="coiled-coil region" evidence="1">
    <location>
        <begin position="340"/>
        <end position="370"/>
    </location>
</feature>
<feature type="compositionally biased region" description="Basic and acidic residues" evidence="2">
    <location>
        <begin position="432"/>
        <end position="442"/>
    </location>
</feature>
<keyword evidence="3" id="KW-0812">Transmembrane</keyword>
<reference evidence="4" key="1">
    <citation type="journal article" date="2014" name="Int. J. Syst. Evol. Microbiol.">
        <title>Complete genome sequence of Corynebacterium casei LMG S-19264T (=DSM 44701T), isolated from a smear-ripened cheese.</title>
        <authorList>
            <consortium name="US DOE Joint Genome Institute (JGI-PGF)"/>
            <person name="Walter F."/>
            <person name="Albersmeier A."/>
            <person name="Kalinowski J."/>
            <person name="Ruckert C."/>
        </authorList>
    </citation>
    <scope>NUCLEOTIDE SEQUENCE</scope>
    <source>
        <strain evidence="4">KCTC 12988</strain>
    </source>
</reference>
<evidence type="ECO:0000313" key="5">
    <source>
        <dbReference type="Proteomes" id="UP000644507"/>
    </source>
</evidence>
<feature type="transmembrane region" description="Helical" evidence="3">
    <location>
        <begin position="21"/>
        <end position="43"/>
    </location>
</feature>
<protein>
    <recommendedName>
        <fullName evidence="6">DUF4175 domain-containing protein</fullName>
    </recommendedName>
</protein>
<dbReference type="AlphaFoldDB" id="A0A918TSE3"/>
<dbReference type="RefSeq" id="WP_189571301.1">
    <property type="nucleotide sequence ID" value="NZ_BMXI01000013.1"/>
</dbReference>
<evidence type="ECO:0000256" key="1">
    <source>
        <dbReference type="SAM" id="Coils"/>
    </source>
</evidence>
<feature type="region of interest" description="Disordered" evidence="2">
    <location>
        <begin position="404"/>
        <end position="485"/>
    </location>
</feature>
<dbReference type="EMBL" id="BMXI01000013">
    <property type="protein sequence ID" value="GHC60042.1"/>
    <property type="molecule type" value="Genomic_DNA"/>
</dbReference>
<keyword evidence="3" id="KW-0472">Membrane</keyword>
<comment type="caution">
    <text evidence="4">The sequence shown here is derived from an EMBL/GenBank/DDBJ whole genome shotgun (WGS) entry which is preliminary data.</text>
</comment>
<evidence type="ECO:0000256" key="3">
    <source>
        <dbReference type="SAM" id="Phobius"/>
    </source>
</evidence>
<proteinExistence type="predicted"/>
<evidence type="ECO:0000256" key="2">
    <source>
        <dbReference type="SAM" id="MobiDB-lite"/>
    </source>
</evidence>
<name>A0A918TSE3_9BACT</name>